<dbReference type="RefSeq" id="WP_209661214.1">
    <property type="nucleotide sequence ID" value="NZ_JAGGLI010000022.1"/>
</dbReference>
<protein>
    <submittedName>
        <fullName evidence="1">Ethanolamine utilization cobalamin adenosyltransferase</fullName>
    </submittedName>
</protein>
<proteinExistence type="predicted"/>
<gene>
    <name evidence="1" type="ORF">J2Z35_001962</name>
</gene>
<evidence type="ECO:0000313" key="1">
    <source>
        <dbReference type="EMBL" id="MBP2028161.1"/>
    </source>
</evidence>
<name>A0ABS4KLQ7_9FIRM</name>
<dbReference type="Proteomes" id="UP001314903">
    <property type="component" value="Unassembled WGS sequence"/>
</dbReference>
<dbReference type="EMBL" id="JAGGLI010000022">
    <property type="protein sequence ID" value="MBP2028161.1"/>
    <property type="molecule type" value="Genomic_DNA"/>
</dbReference>
<reference evidence="1 2" key="1">
    <citation type="submission" date="2021-03" db="EMBL/GenBank/DDBJ databases">
        <title>Genomic Encyclopedia of Type Strains, Phase IV (KMG-IV): sequencing the most valuable type-strain genomes for metagenomic binning, comparative biology and taxonomic classification.</title>
        <authorList>
            <person name="Goeker M."/>
        </authorList>
    </citation>
    <scope>NUCLEOTIDE SEQUENCE [LARGE SCALE GENOMIC DNA]</scope>
    <source>
        <strain evidence="1 2">DSM 27512</strain>
    </source>
</reference>
<comment type="caution">
    <text evidence="1">The sequence shown here is derived from an EMBL/GenBank/DDBJ whole genome shotgun (WGS) entry which is preliminary data.</text>
</comment>
<keyword evidence="2" id="KW-1185">Reference proteome</keyword>
<organism evidence="1 2">
    <name type="scientific">Acetoanaerobium pronyense</name>
    <dbReference type="NCBI Taxonomy" id="1482736"/>
    <lineage>
        <taxon>Bacteria</taxon>
        <taxon>Bacillati</taxon>
        <taxon>Bacillota</taxon>
        <taxon>Clostridia</taxon>
        <taxon>Peptostreptococcales</taxon>
        <taxon>Filifactoraceae</taxon>
        <taxon>Acetoanaerobium</taxon>
    </lineage>
</organism>
<accession>A0ABS4KLQ7</accession>
<sequence>MSTIGKILVTIKNINEFLVPGSQNFVLKKDMMLTPGAKDYLRNNSYTICFKENVSENIKEKEESLDCKVRRILEDSFNIKDKDKIEKITKAVIQKLKK</sequence>
<evidence type="ECO:0000313" key="2">
    <source>
        <dbReference type="Proteomes" id="UP001314903"/>
    </source>
</evidence>